<reference evidence="2 3" key="2">
    <citation type="submission" date="2015-05" db="EMBL/GenBank/DDBJ databases">
        <authorList>
            <person name="Morales-Cruz A."/>
            <person name="Amrine K.C."/>
            <person name="Cantu D."/>
        </authorList>
    </citation>
    <scope>NUCLEOTIDE SEQUENCE [LARGE SCALE GENOMIC DNA]</scope>
    <source>
        <strain evidence="2">DA912</strain>
    </source>
</reference>
<dbReference type="InterPro" id="IPR050187">
    <property type="entry name" value="Lipid_Phosphate_FormReg"/>
</dbReference>
<gene>
    <name evidence="2" type="ORF">UCDDA912_g01985</name>
</gene>
<accession>A0A0G2FV21</accession>
<name>A0A0G2FV21_9PEZI</name>
<evidence type="ECO:0000313" key="3">
    <source>
        <dbReference type="Proteomes" id="UP000034680"/>
    </source>
</evidence>
<dbReference type="Gene3D" id="3.40.50.10330">
    <property type="entry name" value="Probable inorganic polyphosphate/atp-NAD kinase, domain 1"/>
    <property type="match status" value="1"/>
</dbReference>
<reference evidence="2 3" key="1">
    <citation type="submission" date="2015-05" db="EMBL/GenBank/DDBJ databases">
        <title>Distinctive expansion of gene families associated with plant cell wall degradation and secondary metabolism in the genomes of grapevine trunk pathogens.</title>
        <authorList>
            <person name="Lawrence D.P."/>
            <person name="Travadon R."/>
            <person name="Rolshausen P.E."/>
            <person name="Baumgartner K."/>
        </authorList>
    </citation>
    <scope>NUCLEOTIDE SEQUENCE [LARGE SCALE GENOMIC DNA]</scope>
    <source>
        <strain evidence="2">DA912</strain>
    </source>
</reference>
<evidence type="ECO:0000313" key="2">
    <source>
        <dbReference type="EMBL" id="KKY38017.1"/>
    </source>
</evidence>
<dbReference type="EMBL" id="LCUC01000063">
    <property type="protein sequence ID" value="KKY38017.1"/>
    <property type="molecule type" value="Genomic_DNA"/>
</dbReference>
<protein>
    <submittedName>
        <fullName evidence="2">Putative diacylglycerol kinase catalytic domain-containing protein</fullName>
    </submittedName>
</protein>
<proteinExistence type="predicted"/>
<dbReference type="InterPro" id="IPR017438">
    <property type="entry name" value="ATP-NAD_kinase_N"/>
</dbReference>
<dbReference type="GO" id="GO:0005737">
    <property type="term" value="C:cytoplasm"/>
    <property type="evidence" value="ECO:0007669"/>
    <property type="project" value="TreeGrafter"/>
</dbReference>
<evidence type="ECO:0000259" key="1">
    <source>
        <dbReference type="PROSITE" id="PS50146"/>
    </source>
</evidence>
<dbReference type="GO" id="GO:0046512">
    <property type="term" value="P:sphingosine biosynthetic process"/>
    <property type="evidence" value="ECO:0007669"/>
    <property type="project" value="TreeGrafter"/>
</dbReference>
<comment type="caution">
    <text evidence="2">The sequence shown here is derived from an EMBL/GenBank/DDBJ whole genome shotgun (WGS) entry which is preliminary data.</text>
</comment>
<dbReference type="AlphaFoldDB" id="A0A0G2FV21"/>
<dbReference type="PANTHER" id="PTHR12358:SF108">
    <property type="entry name" value="DAGKC DOMAIN-CONTAINING PROTEIN"/>
    <property type="match status" value="1"/>
</dbReference>
<dbReference type="STRING" id="1214573.A0A0G2FV21"/>
<dbReference type="InterPro" id="IPR016064">
    <property type="entry name" value="NAD/diacylglycerol_kinase_sf"/>
</dbReference>
<dbReference type="PROSITE" id="PS50146">
    <property type="entry name" value="DAGK"/>
    <property type="match status" value="1"/>
</dbReference>
<dbReference type="SUPFAM" id="SSF111331">
    <property type="entry name" value="NAD kinase/diacylglycerol kinase-like"/>
    <property type="match status" value="1"/>
</dbReference>
<dbReference type="Gene3D" id="2.60.200.40">
    <property type="match status" value="1"/>
</dbReference>
<dbReference type="GO" id="GO:0016020">
    <property type="term" value="C:membrane"/>
    <property type="evidence" value="ECO:0007669"/>
    <property type="project" value="TreeGrafter"/>
</dbReference>
<keyword evidence="3" id="KW-1185">Reference proteome</keyword>
<feature type="domain" description="DAGKc" evidence="1">
    <location>
        <begin position="110"/>
        <end position="281"/>
    </location>
</feature>
<dbReference type="Pfam" id="PF00781">
    <property type="entry name" value="DAGK_cat"/>
    <property type="match status" value="1"/>
</dbReference>
<organism evidence="2 3">
    <name type="scientific">Diaporthe ampelina</name>
    <dbReference type="NCBI Taxonomy" id="1214573"/>
    <lineage>
        <taxon>Eukaryota</taxon>
        <taxon>Fungi</taxon>
        <taxon>Dikarya</taxon>
        <taxon>Ascomycota</taxon>
        <taxon>Pezizomycotina</taxon>
        <taxon>Sordariomycetes</taxon>
        <taxon>Sordariomycetidae</taxon>
        <taxon>Diaporthales</taxon>
        <taxon>Diaporthaceae</taxon>
        <taxon>Diaporthe</taxon>
    </lineage>
</organism>
<dbReference type="GO" id="GO:0001727">
    <property type="term" value="F:lipid kinase activity"/>
    <property type="evidence" value="ECO:0007669"/>
    <property type="project" value="TreeGrafter"/>
</dbReference>
<dbReference type="PANTHER" id="PTHR12358">
    <property type="entry name" value="SPHINGOSINE KINASE"/>
    <property type="match status" value="1"/>
</dbReference>
<sequence length="486" mass="51306">MAVTIPDAAVEPLKPVRLPDDASLVKYEDGRITWPSEARGDSGHAGSIRTEEIVLIAEVSGGGHVILALSQGEEGAAEPFRLSSFTARSLRQDLLDRLLLKHIPDYLAAGSESSLDVIISSKSGTGQSQTFYDAVLQPLLGALGLWGEGALAGVNSPAGGKVYQVTVTKDADSVKEFSRQRWGPDGRSGKQAGSSGTVILLSGDGGIVDVLNGGTQPTETGPLPKIALIPLGTGNALFHSLHKPHYAASGRPPPPHLVLALRALLRGKASPLPTFEALFPPGSHLVEDKKGPTGTPSPVSQLTGAIVASYGFHSQLVWESDTPAYRKHGDKRFGMVAQELIKEGHAYEASVETSSSSSSPAAAAAALGTARFNYILATMVSNLEKTFTISPESRPLDGELRLLHFGDVGGQKTMEIMMAAYNNGAHVGIEGVGYEAVEYVKVTTREEDARWRKVCIDGTIVEIPRGGSMTVKKSPEPRLQVLVLGA</sequence>
<dbReference type="InterPro" id="IPR001206">
    <property type="entry name" value="Diacylglycerol_kinase_cat_dom"/>
</dbReference>
<dbReference type="OrthoDB" id="3853857at2759"/>
<dbReference type="Proteomes" id="UP000034680">
    <property type="component" value="Unassembled WGS sequence"/>
</dbReference>
<keyword evidence="2" id="KW-0418">Kinase</keyword>
<keyword evidence="2" id="KW-0808">Transferase</keyword>